<reference evidence="2" key="1">
    <citation type="submission" date="2022-11" db="UniProtKB">
        <authorList>
            <consortium name="WormBaseParasite"/>
        </authorList>
    </citation>
    <scope>IDENTIFICATION</scope>
</reference>
<evidence type="ECO:0000313" key="2">
    <source>
        <dbReference type="WBParaSite" id="ACRNAN_Path_103.g375.t1"/>
    </source>
</evidence>
<proteinExistence type="predicted"/>
<keyword evidence="1" id="KW-1185">Reference proteome</keyword>
<dbReference type="Proteomes" id="UP000887540">
    <property type="component" value="Unplaced"/>
</dbReference>
<dbReference type="WBParaSite" id="ACRNAN_Path_103.g375.t1">
    <property type="protein sequence ID" value="ACRNAN_Path_103.g375.t1"/>
    <property type="gene ID" value="ACRNAN_Path_103.g375"/>
</dbReference>
<dbReference type="PANTHER" id="PTHR47411:SF3">
    <property type="entry name" value="I-BETA-1,3-N-ACETYLGLUCOSAMINYLTRANSFERASE"/>
    <property type="match status" value="1"/>
</dbReference>
<dbReference type="AlphaFoldDB" id="A0A914BUL1"/>
<evidence type="ECO:0000313" key="1">
    <source>
        <dbReference type="Proteomes" id="UP000887540"/>
    </source>
</evidence>
<organism evidence="1 2">
    <name type="scientific">Acrobeloides nanus</name>
    <dbReference type="NCBI Taxonomy" id="290746"/>
    <lineage>
        <taxon>Eukaryota</taxon>
        <taxon>Metazoa</taxon>
        <taxon>Ecdysozoa</taxon>
        <taxon>Nematoda</taxon>
        <taxon>Chromadorea</taxon>
        <taxon>Rhabditida</taxon>
        <taxon>Tylenchina</taxon>
        <taxon>Cephalobomorpha</taxon>
        <taxon>Cephaloboidea</taxon>
        <taxon>Cephalobidae</taxon>
        <taxon>Acrobeloides</taxon>
    </lineage>
</organism>
<name>A0A914BUL1_9BILA</name>
<dbReference type="PANTHER" id="PTHR47411">
    <property type="entry name" value="B3GNT1, BETA-1,3-N-ACETYLGUCOSAMINYLTRANSFERASE 1, HOMOLOG"/>
    <property type="match status" value="1"/>
</dbReference>
<protein>
    <submittedName>
        <fullName evidence="2">Glycosyltransferase family 92 protein</fullName>
    </submittedName>
</protein>
<accession>A0A914BUL1</accession>
<dbReference type="Pfam" id="PF13896">
    <property type="entry name" value="Glyco_transf_49"/>
    <property type="match status" value="1"/>
</dbReference>
<sequence>MEIKVQFKVINDDHTEIPYTTIEYTKKYCVVYNYLTANDTYLKGDHITLVLHSTINYASLLEEHINQWDGGISAAFFVSTPRLTPNSTIAVPSLLLQSTIAVVNQLRMYEGADKLSIHLFFEKGSFKKCPQVYLRPLDMEPEAADLKEFGPISTIYPINVARNIARKAVKTKLFLSGDIENYFVKNYEPRMLKLANELILKKKQRTVLIHRRFELDKGVKIPPNKQKLKELIKAKKAVEFHKKVYWTGHKIPNITQWLNVTENTNRATVFMVMPYNNSEWEPQYVCDDRVPYHDESFPFRLRSNTHLANELCRDNFTFTIVNDLFTVHLGIKQKETEVDKMHKRISKQNNLYSKVVENFKKRLDKQYPKTKNVCPKFKP</sequence>